<evidence type="ECO:0000313" key="1">
    <source>
        <dbReference type="EMBL" id="MCI3274178.1"/>
    </source>
</evidence>
<evidence type="ECO:0008006" key="3">
    <source>
        <dbReference type="Google" id="ProtNLM"/>
    </source>
</evidence>
<keyword evidence="2" id="KW-1185">Reference proteome</keyword>
<dbReference type="Proteomes" id="UP001165269">
    <property type="component" value="Unassembled WGS sequence"/>
</dbReference>
<accession>A0ABS9YAB9</accession>
<evidence type="ECO:0000313" key="2">
    <source>
        <dbReference type="Proteomes" id="UP001165269"/>
    </source>
</evidence>
<dbReference type="PROSITE" id="PS51257">
    <property type="entry name" value="PROKAR_LIPOPROTEIN"/>
    <property type="match status" value="1"/>
</dbReference>
<reference evidence="1" key="1">
    <citation type="submission" date="2022-03" db="EMBL/GenBank/DDBJ databases">
        <title>Streptomyces 7R015 and 7R016 isolated from Barleria lupulina in Thailand.</title>
        <authorList>
            <person name="Kanchanasin P."/>
            <person name="Phongsopitanun W."/>
            <person name="Tanasupawat S."/>
        </authorList>
    </citation>
    <scope>NUCLEOTIDE SEQUENCE</scope>
    <source>
        <strain evidence="1">7R015</strain>
    </source>
</reference>
<name>A0ABS9YAB9_9ACTN</name>
<dbReference type="RefSeq" id="WP_242767442.1">
    <property type="nucleotide sequence ID" value="NZ_JALDAY010000007.1"/>
</dbReference>
<organism evidence="1 2">
    <name type="scientific">Streptomyces cylindrosporus</name>
    <dbReference type="NCBI Taxonomy" id="2927583"/>
    <lineage>
        <taxon>Bacteria</taxon>
        <taxon>Bacillati</taxon>
        <taxon>Actinomycetota</taxon>
        <taxon>Actinomycetes</taxon>
        <taxon>Kitasatosporales</taxon>
        <taxon>Streptomycetaceae</taxon>
        <taxon>Streptomyces</taxon>
    </lineage>
</organism>
<comment type="caution">
    <text evidence="1">The sequence shown here is derived from an EMBL/GenBank/DDBJ whole genome shotgun (WGS) entry which is preliminary data.</text>
</comment>
<gene>
    <name evidence="1" type="ORF">MQP27_24080</name>
</gene>
<dbReference type="EMBL" id="JALDAY010000007">
    <property type="protein sequence ID" value="MCI3274178.1"/>
    <property type="molecule type" value="Genomic_DNA"/>
</dbReference>
<protein>
    <recommendedName>
        <fullName evidence="3">Lipoprotein</fullName>
    </recommendedName>
</protein>
<sequence length="285" mass="30943">MRGRLVATTVLVASAAVACGGERAQGDLVVSGTAPAVPYSGPLYVPAKNLDEDSVRATRIESGAAGRALECDGEIYSGGGSDPWSKGDGGATPEEGLKAYFDIEQPEVPRYGYRVERQEADRVLYSFDVNGRTKVAVVVAKDQKNRPGWGPETSASCDPAELPASFTDQQWYEIWTDRHGERVPITEVNSSVGPEHCDWQKAHFLSLGEGRKGRLYARDPDGVLPEAMLTSPYDGDVRMPADAHDTGYRYHGRQLWLTDDPARAYVRTSHGVEAWPLVKEGTGCA</sequence>
<proteinExistence type="predicted"/>